<dbReference type="Gene3D" id="3.30.465.10">
    <property type="match status" value="2"/>
</dbReference>
<dbReference type="PROSITE" id="PS51387">
    <property type="entry name" value="FAD_PCMH"/>
    <property type="match status" value="1"/>
</dbReference>
<dbReference type="InterPro" id="IPR051312">
    <property type="entry name" value="Diverse_Substr_Oxidored"/>
</dbReference>
<dbReference type="InterPro" id="IPR005107">
    <property type="entry name" value="CO_DH_flav_C"/>
</dbReference>
<reference evidence="3 4" key="1">
    <citation type="journal article" date="2017" name="Int. J. Syst. Evol. Microbiol.">
        <title>Ramlibacter alkalitolerans sp. nov., alkali-tolerant bacterium isolated from soil of ginseng.</title>
        <authorList>
            <person name="Lee D.H."/>
            <person name="Cha C.J."/>
        </authorList>
    </citation>
    <scope>NUCLEOTIDE SEQUENCE [LARGE SCALE GENOMIC DNA]</scope>
    <source>
        <strain evidence="3 4">KACC 19305</strain>
    </source>
</reference>
<dbReference type="InterPro" id="IPR016166">
    <property type="entry name" value="FAD-bd_PCMH"/>
</dbReference>
<evidence type="ECO:0000259" key="2">
    <source>
        <dbReference type="PROSITE" id="PS51387"/>
    </source>
</evidence>
<dbReference type="InterPro" id="IPR016169">
    <property type="entry name" value="FAD-bd_PCMH_sub2"/>
</dbReference>
<dbReference type="InterPro" id="IPR036683">
    <property type="entry name" value="CO_DH_flav_C_dom_sf"/>
</dbReference>
<accession>A0ABS1JHF4</accession>
<dbReference type="InterPro" id="IPR016167">
    <property type="entry name" value="FAD-bd_PCMH_sub1"/>
</dbReference>
<comment type="caution">
    <text evidence="3">The sequence shown here is derived from an EMBL/GenBank/DDBJ whole genome shotgun (WGS) entry which is preliminary data.</text>
</comment>
<gene>
    <name evidence="3" type="primary">hcrB</name>
    <name evidence="3" type="ORF">JI746_00875</name>
</gene>
<dbReference type="SMART" id="SM01092">
    <property type="entry name" value="CO_deh_flav_C"/>
    <property type="match status" value="1"/>
</dbReference>
<dbReference type="EMBL" id="JAEQND010000001">
    <property type="protein sequence ID" value="MBL0423641.1"/>
    <property type="molecule type" value="Genomic_DNA"/>
</dbReference>
<protein>
    <submittedName>
        <fullName evidence="3">4-hydroxybenzoyl-CoA reductase subunit beta</fullName>
    </submittedName>
</protein>
<dbReference type="InterPro" id="IPR017608">
    <property type="entry name" value="4hydrxbenzoyl-CoA_Rdtase_bsu"/>
</dbReference>
<dbReference type="PANTHER" id="PTHR42659:SF9">
    <property type="entry name" value="XANTHINE DEHYDROGENASE FAD-BINDING SUBUNIT XDHB-RELATED"/>
    <property type="match status" value="1"/>
</dbReference>
<dbReference type="Pfam" id="PF03450">
    <property type="entry name" value="CO_deh_flav_C"/>
    <property type="match status" value="1"/>
</dbReference>
<dbReference type="NCBIfam" id="TIGR03195">
    <property type="entry name" value="4hydrxCoA_B"/>
    <property type="match status" value="1"/>
</dbReference>
<dbReference type="InterPro" id="IPR036318">
    <property type="entry name" value="FAD-bd_PCMH-like_sf"/>
</dbReference>
<keyword evidence="4" id="KW-1185">Reference proteome</keyword>
<dbReference type="Gene3D" id="3.30.390.50">
    <property type="entry name" value="CO dehydrogenase flavoprotein, C-terminal domain"/>
    <property type="match status" value="1"/>
</dbReference>
<proteinExistence type="predicted"/>
<sequence length="327" mass="34371">MRALPEFTLHRPDSLAEAVALGGAAGTRLLAGGTDLLPNLRRGLEQPQALVDLSQLGELRLLEQAADGSLAIGAGVTLATLASDPLVARTLPALAEAARAVAANTHRTSATLGGNLCQDTRCVFYNQSEWWRATNGYCLKRNGTRCHVAPQGERCHAAFCSDIAPVLLVAGAEVQLASASGTRTLPLAQLYRDDGAAHLALQPGELLVRVRIPPAVVGERIAFAKTRVRGGVDFPLASAAVALRLHEGRIASLRAALSGTNSLPLLIEGTAALEGCTVDEASAKTLRQLVQKQVQPMRSTVTPPQYRREAAGVLAGRLLRSLALQDG</sequence>
<evidence type="ECO:0000256" key="1">
    <source>
        <dbReference type="ARBA" id="ARBA00022827"/>
    </source>
</evidence>
<evidence type="ECO:0000313" key="4">
    <source>
        <dbReference type="Proteomes" id="UP000622707"/>
    </source>
</evidence>
<name>A0ABS1JHF4_9BURK</name>
<evidence type="ECO:0000313" key="3">
    <source>
        <dbReference type="EMBL" id="MBL0423641.1"/>
    </source>
</evidence>
<dbReference type="Gene3D" id="3.30.43.10">
    <property type="entry name" value="Uridine Diphospho-n-acetylenolpyruvylglucosamine Reductase, domain 2"/>
    <property type="match status" value="1"/>
</dbReference>
<dbReference type="Proteomes" id="UP000622707">
    <property type="component" value="Unassembled WGS sequence"/>
</dbReference>
<organism evidence="3 4">
    <name type="scientific">Ramlibacter alkalitolerans</name>
    <dbReference type="NCBI Taxonomy" id="2039631"/>
    <lineage>
        <taxon>Bacteria</taxon>
        <taxon>Pseudomonadati</taxon>
        <taxon>Pseudomonadota</taxon>
        <taxon>Betaproteobacteria</taxon>
        <taxon>Burkholderiales</taxon>
        <taxon>Comamonadaceae</taxon>
        <taxon>Ramlibacter</taxon>
    </lineage>
</organism>
<dbReference type="SUPFAM" id="SSF55447">
    <property type="entry name" value="CO dehydrogenase flavoprotein C-terminal domain-like"/>
    <property type="match status" value="1"/>
</dbReference>
<keyword evidence="1" id="KW-0274">FAD</keyword>
<dbReference type="Pfam" id="PF00941">
    <property type="entry name" value="FAD_binding_5"/>
    <property type="match status" value="1"/>
</dbReference>
<dbReference type="SUPFAM" id="SSF56176">
    <property type="entry name" value="FAD-binding/transporter-associated domain-like"/>
    <property type="match status" value="1"/>
</dbReference>
<dbReference type="InterPro" id="IPR002346">
    <property type="entry name" value="Mopterin_DH_FAD-bd"/>
</dbReference>
<feature type="domain" description="FAD-binding PCMH-type" evidence="2">
    <location>
        <begin position="2"/>
        <end position="217"/>
    </location>
</feature>
<dbReference type="PANTHER" id="PTHR42659">
    <property type="entry name" value="XANTHINE DEHYDROGENASE SUBUNIT C-RELATED"/>
    <property type="match status" value="1"/>
</dbReference>
<keyword evidence="1" id="KW-0285">Flavoprotein</keyword>
<dbReference type="RefSeq" id="WP_201686888.1">
    <property type="nucleotide sequence ID" value="NZ_JAEQND010000001.1"/>
</dbReference>